<feature type="transmembrane region" description="Helical" evidence="8">
    <location>
        <begin position="182"/>
        <end position="204"/>
    </location>
</feature>
<keyword evidence="2" id="KW-1003">Cell membrane</keyword>
<feature type="transmembrane region" description="Helical" evidence="8">
    <location>
        <begin position="129"/>
        <end position="147"/>
    </location>
</feature>
<dbReference type="Proteomes" id="UP000466307">
    <property type="component" value="Unassembled WGS sequence"/>
</dbReference>
<feature type="transmembrane region" description="Helical" evidence="8">
    <location>
        <begin position="98"/>
        <end position="117"/>
    </location>
</feature>
<evidence type="ECO:0000256" key="2">
    <source>
        <dbReference type="ARBA" id="ARBA00022475"/>
    </source>
</evidence>
<protein>
    <submittedName>
        <fullName evidence="9">DUF2029 domain-containing protein</fullName>
    </submittedName>
</protein>
<keyword evidence="5 8" id="KW-1133">Transmembrane helix</keyword>
<evidence type="ECO:0000313" key="9">
    <source>
        <dbReference type="EMBL" id="NDK88505.1"/>
    </source>
</evidence>
<proteinExistence type="inferred from homology"/>
<evidence type="ECO:0000256" key="4">
    <source>
        <dbReference type="ARBA" id="ARBA00022692"/>
    </source>
</evidence>
<evidence type="ECO:0000256" key="8">
    <source>
        <dbReference type="SAM" id="Phobius"/>
    </source>
</evidence>
<keyword evidence="6 8" id="KW-0472">Membrane</keyword>
<keyword evidence="3" id="KW-0808">Transferase</keyword>
<feature type="transmembrane region" description="Helical" evidence="8">
    <location>
        <begin position="274"/>
        <end position="295"/>
    </location>
</feature>
<feature type="transmembrane region" description="Helical" evidence="8">
    <location>
        <begin position="385"/>
        <end position="402"/>
    </location>
</feature>
<dbReference type="GO" id="GO:0016758">
    <property type="term" value="F:hexosyltransferase activity"/>
    <property type="evidence" value="ECO:0007669"/>
    <property type="project" value="InterPro"/>
</dbReference>
<comment type="caution">
    <text evidence="9">The sequence shown here is derived from an EMBL/GenBank/DDBJ whole genome shotgun (WGS) entry which is preliminary data.</text>
</comment>
<name>A0A7K3LJS2_9ACTN</name>
<gene>
    <name evidence="9" type="ORF">GYA93_02750</name>
</gene>
<dbReference type="InterPro" id="IPR018584">
    <property type="entry name" value="GT87"/>
</dbReference>
<organism evidence="9 10">
    <name type="scientific">Gordonia desulfuricans</name>
    <dbReference type="NCBI Taxonomy" id="89051"/>
    <lineage>
        <taxon>Bacteria</taxon>
        <taxon>Bacillati</taxon>
        <taxon>Actinomycetota</taxon>
        <taxon>Actinomycetes</taxon>
        <taxon>Mycobacteriales</taxon>
        <taxon>Gordoniaceae</taxon>
        <taxon>Gordonia</taxon>
    </lineage>
</organism>
<evidence type="ECO:0000256" key="3">
    <source>
        <dbReference type="ARBA" id="ARBA00022679"/>
    </source>
</evidence>
<dbReference type="AlphaFoldDB" id="A0A7K3LJS2"/>
<evidence type="ECO:0000256" key="1">
    <source>
        <dbReference type="ARBA" id="ARBA00004651"/>
    </source>
</evidence>
<evidence type="ECO:0000313" key="10">
    <source>
        <dbReference type="Proteomes" id="UP000466307"/>
    </source>
</evidence>
<sequence>MTAAVSRRAFTAINVIGAIVLVLAIARVFGQPWLWHVGPVEYWGPPVDLQIYRYGGQFLFHGQPLYDGPMPQANDSILPFTYPPFAALSFVPMSWLPVRLVSVIFLILGCALTWWLIRILLRRVGCGDLAIGWSMMLTGVALQLEPVRITLDLGQINLILAGLVIADTLWDRRPAWAEPYRGLLVGIAAAIKMTPAVLVIYFLVRRQWRAAINVVIGFVAATGIAWLINPSDSWKYWTETVFDPDRIGGLAFVYNQGITGVLARMGMADHERSLWWMLLGALAGLYCLVLAWYLAWRKEYELCFLAAWAVALLLTPAAWIHHWVLTSVFILVFLAVGIRARNRVFIALGVLGLIAQLPGPSLFLPSSQLRELDWTWWENLYGNSSLIWLLLVLAVSWWLPLARVRQAWEPAVPASTAAGDGVPQVTTGGS</sequence>
<feature type="transmembrane region" description="Helical" evidence="8">
    <location>
        <begin position="210"/>
        <end position="228"/>
    </location>
</feature>
<keyword evidence="10" id="KW-1185">Reference proteome</keyword>
<comment type="similarity">
    <text evidence="7">Belongs to the glycosyltransferase 87 family.</text>
</comment>
<evidence type="ECO:0000256" key="7">
    <source>
        <dbReference type="ARBA" id="ARBA00024033"/>
    </source>
</evidence>
<dbReference type="RefSeq" id="WP_059038376.1">
    <property type="nucleotide sequence ID" value="NZ_JAADZU010000005.1"/>
</dbReference>
<feature type="transmembrane region" description="Helical" evidence="8">
    <location>
        <begin position="307"/>
        <end position="337"/>
    </location>
</feature>
<keyword evidence="4 8" id="KW-0812">Transmembrane</keyword>
<evidence type="ECO:0000256" key="5">
    <source>
        <dbReference type="ARBA" id="ARBA00022989"/>
    </source>
</evidence>
<dbReference type="GO" id="GO:0005886">
    <property type="term" value="C:plasma membrane"/>
    <property type="evidence" value="ECO:0007669"/>
    <property type="project" value="UniProtKB-SubCell"/>
</dbReference>
<dbReference type="Pfam" id="PF09594">
    <property type="entry name" value="GT87"/>
    <property type="match status" value="1"/>
</dbReference>
<evidence type="ECO:0000256" key="6">
    <source>
        <dbReference type="ARBA" id="ARBA00023136"/>
    </source>
</evidence>
<reference evidence="9 10" key="1">
    <citation type="submission" date="2020-01" db="EMBL/GenBank/DDBJ databases">
        <title>Investigation of new actinobacteria for the biodesulphurisation of diesel fuel.</title>
        <authorList>
            <person name="Athi Narayanan S.M."/>
        </authorList>
    </citation>
    <scope>NUCLEOTIDE SEQUENCE [LARGE SCALE GENOMIC DNA]</scope>
    <source>
        <strain evidence="9 10">213E</strain>
    </source>
</reference>
<feature type="transmembrane region" description="Helical" evidence="8">
    <location>
        <begin position="12"/>
        <end position="30"/>
    </location>
</feature>
<accession>A0A7K3LJS2</accession>
<feature type="transmembrane region" description="Helical" evidence="8">
    <location>
        <begin position="344"/>
        <end position="365"/>
    </location>
</feature>
<comment type="subcellular location">
    <subcellularLocation>
        <location evidence="1">Cell membrane</location>
        <topology evidence="1">Multi-pass membrane protein</topology>
    </subcellularLocation>
</comment>
<dbReference type="EMBL" id="JAADZU010000005">
    <property type="protein sequence ID" value="NDK88505.1"/>
    <property type="molecule type" value="Genomic_DNA"/>
</dbReference>